<protein>
    <submittedName>
        <fullName evidence="2">Uncharacterized protein</fullName>
    </submittedName>
</protein>
<dbReference type="EMBL" id="CAJZBQ010000060">
    <property type="protein sequence ID" value="CAG9335128.1"/>
    <property type="molecule type" value="Genomic_DNA"/>
</dbReference>
<accession>A0AAU9KPB6</accession>
<keyword evidence="1" id="KW-0732">Signal</keyword>
<feature type="chain" id="PRO_5043325409" evidence="1">
    <location>
        <begin position="17"/>
        <end position="130"/>
    </location>
</feature>
<name>A0AAU9KPB6_9CILI</name>
<reference evidence="2" key="1">
    <citation type="submission" date="2021-09" db="EMBL/GenBank/DDBJ databases">
        <authorList>
            <consortium name="AG Swart"/>
            <person name="Singh M."/>
            <person name="Singh A."/>
            <person name="Seah K."/>
            <person name="Emmerich C."/>
        </authorList>
    </citation>
    <scope>NUCLEOTIDE SEQUENCE</scope>
    <source>
        <strain evidence="2">ATCC30299</strain>
    </source>
</reference>
<gene>
    <name evidence="2" type="ORF">BSTOLATCC_MIC62705</name>
</gene>
<evidence type="ECO:0000313" key="3">
    <source>
        <dbReference type="Proteomes" id="UP001162131"/>
    </source>
</evidence>
<evidence type="ECO:0000313" key="2">
    <source>
        <dbReference type="EMBL" id="CAG9335128.1"/>
    </source>
</evidence>
<dbReference type="AlphaFoldDB" id="A0AAU9KPB6"/>
<feature type="signal peptide" evidence="1">
    <location>
        <begin position="1"/>
        <end position="16"/>
    </location>
</feature>
<proteinExistence type="predicted"/>
<sequence>MAISFLVLELAIPSVPVIFNLECKDSCTSCGGVCFKYTDVVTQEGAMCKVNSIGYYISLSGTNIKIDFAHPLESALNIASLNAKSDKGIVIDTSLWTLNTCAVGSTGCTIATSLTTDQLPIQFDFQFSQV</sequence>
<keyword evidence="3" id="KW-1185">Reference proteome</keyword>
<dbReference type="Proteomes" id="UP001162131">
    <property type="component" value="Unassembled WGS sequence"/>
</dbReference>
<comment type="caution">
    <text evidence="2">The sequence shown here is derived from an EMBL/GenBank/DDBJ whole genome shotgun (WGS) entry which is preliminary data.</text>
</comment>
<evidence type="ECO:0000256" key="1">
    <source>
        <dbReference type="SAM" id="SignalP"/>
    </source>
</evidence>
<organism evidence="2 3">
    <name type="scientific">Blepharisma stoltei</name>
    <dbReference type="NCBI Taxonomy" id="1481888"/>
    <lineage>
        <taxon>Eukaryota</taxon>
        <taxon>Sar</taxon>
        <taxon>Alveolata</taxon>
        <taxon>Ciliophora</taxon>
        <taxon>Postciliodesmatophora</taxon>
        <taxon>Heterotrichea</taxon>
        <taxon>Heterotrichida</taxon>
        <taxon>Blepharismidae</taxon>
        <taxon>Blepharisma</taxon>
    </lineage>
</organism>